<dbReference type="Gene3D" id="3.20.20.190">
    <property type="entry name" value="Phosphatidylinositol (PI) phosphodiesterase"/>
    <property type="match status" value="1"/>
</dbReference>
<accession>A0A0P9C7Q3</accession>
<dbReference type="InterPro" id="IPR017946">
    <property type="entry name" value="PLC-like_Pdiesterase_TIM-brl"/>
</dbReference>
<gene>
    <name evidence="2" type="ORF">SAMN05661077_2761</name>
</gene>
<dbReference type="GO" id="GO:0006629">
    <property type="term" value="P:lipid metabolic process"/>
    <property type="evidence" value="ECO:0007669"/>
    <property type="project" value="InterPro"/>
</dbReference>
<evidence type="ECO:0000313" key="3">
    <source>
        <dbReference type="Proteomes" id="UP000183104"/>
    </source>
</evidence>
<feature type="domain" description="GP-PDE" evidence="1">
    <location>
        <begin position="1"/>
        <end position="218"/>
    </location>
</feature>
<dbReference type="STRING" id="381306.AN478_04760"/>
<dbReference type="PATRIC" id="fig|381306.5.peg.1446"/>
<evidence type="ECO:0000259" key="1">
    <source>
        <dbReference type="PROSITE" id="PS51704"/>
    </source>
</evidence>
<dbReference type="InterPro" id="IPR030395">
    <property type="entry name" value="GP_PDE_dom"/>
</dbReference>
<dbReference type="PROSITE" id="PS51704">
    <property type="entry name" value="GP_PDE"/>
    <property type="match status" value="1"/>
</dbReference>
<dbReference type="AlphaFoldDB" id="A0A0P9C7Q3"/>
<dbReference type="OrthoDB" id="9795622at2"/>
<name>A0A0P9C7Q3_9GAMM</name>
<dbReference type="CDD" id="cd08556">
    <property type="entry name" value="GDPD"/>
    <property type="match status" value="1"/>
</dbReference>
<dbReference type="PANTHER" id="PTHR46211:SF1">
    <property type="entry name" value="GLYCEROPHOSPHODIESTER PHOSPHODIESTERASE, CYTOPLASMIC"/>
    <property type="match status" value="1"/>
</dbReference>
<dbReference type="Proteomes" id="UP000183104">
    <property type="component" value="Unassembled WGS sequence"/>
</dbReference>
<dbReference type="Pfam" id="PF03009">
    <property type="entry name" value="GDPD"/>
    <property type="match status" value="1"/>
</dbReference>
<dbReference type="PANTHER" id="PTHR46211">
    <property type="entry name" value="GLYCEROPHOSPHORYL DIESTER PHOSPHODIESTERASE"/>
    <property type="match status" value="1"/>
</dbReference>
<reference evidence="3" key="1">
    <citation type="submission" date="2016-10" db="EMBL/GenBank/DDBJ databases">
        <authorList>
            <person name="Varghese N."/>
        </authorList>
    </citation>
    <scope>NUCLEOTIDE SEQUENCE [LARGE SCALE GENOMIC DNA]</scope>
    <source>
        <strain evidence="3">HL 19</strain>
    </source>
</reference>
<dbReference type="GO" id="GO:0008081">
    <property type="term" value="F:phosphoric diester hydrolase activity"/>
    <property type="evidence" value="ECO:0007669"/>
    <property type="project" value="InterPro"/>
</dbReference>
<dbReference type="SUPFAM" id="SSF51695">
    <property type="entry name" value="PLC-like phosphodiesterases"/>
    <property type="match status" value="1"/>
</dbReference>
<protein>
    <submittedName>
        <fullName evidence="2">Glycerophosphoryl diester phosphodiesterase</fullName>
    </submittedName>
</protein>
<dbReference type="EMBL" id="FMUN01000009">
    <property type="protein sequence ID" value="SCY63426.1"/>
    <property type="molecule type" value="Genomic_DNA"/>
</dbReference>
<dbReference type="RefSeq" id="WP_054965467.1">
    <property type="nucleotide sequence ID" value="NZ_FMUN01000009.1"/>
</dbReference>
<sequence length="223" mass="24440">MLVLGHRGVMGEGFTENTLAAFQAAVDLGVDGIETDVRLTRDGRLVLFHDRLDAAGTPVAELDHAQLEAAEGHHVPELHEVLARWPDLLWDLEIKSPHFIEPLRRALDGIEAPRLILSSPYHDFLHAHGRDLGLPFGLVLNHRPVSAEALLRAWVGRMPEYCIWNLDYVDRGILEAVGASGVANLVYNVHTPADVRTVRDWGCAGVILDQPEVALAALGRDAG</sequence>
<proteinExistence type="predicted"/>
<organism evidence="2 3">
    <name type="scientific">Thiohalorhabdus denitrificans</name>
    <dbReference type="NCBI Taxonomy" id="381306"/>
    <lineage>
        <taxon>Bacteria</taxon>
        <taxon>Pseudomonadati</taxon>
        <taxon>Pseudomonadota</taxon>
        <taxon>Gammaproteobacteria</taxon>
        <taxon>Thiohalorhabdales</taxon>
        <taxon>Thiohalorhabdaceae</taxon>
        <taxon>Thiohalorhabdus</taxon>
    </lineage>
</organism>
<evidence type="ECO:0000313" key="2">
    <source>
        <dbReference type="EMBL" id="SCY63426.1"/>
    </source>
</evidence>
<keyword evidence="3" id="KW-1185">Reference proteome</keyword>